<gene>
    <name evidence="2" type="ORF">AFUS01_LOCUS37850</name>
</gene>
<feature type="domain" description="BTB" evidence="1">
    <location>
        <begin position="192"/>
        <end position="256"/>
    </location>
</feature>
<dbReference type="EMBL" id="CAJVCH010545259">
    <property type="protein sequence ID" value="CAG7827894.1"/>
    <property type="molecule type" value="Genomic_DNA"/>
</dbReference>
<comment type="caution">
    <text evidence="2">The sequence shown here is derived from an EMBL/GenBank/DDBJ whole genome shotgun (WGS) entry which is preliminary data.</text>
</comment>
<dbReference type="Proteomes" id="UP000708208">
    <property type="component" value="Unassembled WGS sequence"/>
</dbReference>
<dbReference type="AlphaFoldDB" id="A0A8J2PLF0"/>
<keyword evidence="3" id="KW-1185">Reference proteome</keyword>
<reference evidence="2" key="1">
    <citation type="submission" date="2021-06" db="EMBL/GenBank/DDBJ databases">
        <authorList>
            <person name="Hodson N. C."/>
            <person name="Mongue J. A."/>
            <person name="Jaron S. K."/>
        </authorList>
    </citation>
    <scope>NUCLEOTIDE SEQUENCE</scope>
</reference>
<dbReference type="InterPro" id="IPR000210">
    <property type="entry name" value="BTB/POZ_dom"/>
</dbReference>
<accession>A0A8J2PLF0</accession>
<sequence>MSSELYCSTKRNTYVKILRWDVFDLDWHFDLNNLAKFGSLSSPVYGVDNQGEKLEWRIHMCGENSRGMFSSPKWVSISLEYLGRSDKSRNSGIKCKYSIQVGANGDKDKESCFSVSDRQRFSLNAARASLRLSFDEFLKKRQILFPENTLRITVQLEVDGKPLHTGNSKSFSEDSSLPSASFPELLYNKKFSDVTISCEGKTFPAHKILLAHHSNVFAKMLSNVESVHEIPINDLRPETVKDMLQYIYTGAFDKSQKWEHVLRLLECASRFELNSLKSACFQQLSSSLTDDNIGEICLAGHVFHVDEKMRQACKDYCRRRHCQLINNSKFRKSFVENVDAFI</sequence>
<dbReference type="OrthoDB" id="10249567at2759"/>
<dbReference type="PROSITE" id="PS50097">
    <property type="entry name" value="BTB"/>
    <property type="match status" value="1"/>
</dbReference>
<dbReference type="PANTHER" id="PTHR24413">
    <property type="entry name" value="SPECKLE-TYPE POZ PROTEIN"/>
    <property type="match status" value="1"/>
</dbReference>
<evidence type="ECO:0000259" key="1">
    <source>
        <dbReference type="PROSITE" id="PS50097"/>
    </source>
</evidence>
<evidence type="ECO:0000313" key="2">
    <source>
        <dbReference type="EMBL" id="CAG7827894.1"/>
    </source>
</evidence>
<organism evidence="2 3">
    <name type="scientific">Allacma fusca</name>
    <dbReference type="NCBI Taxonomy" id="39272"/>
    <lineage>
        <taxon>Eukaryota</taxon>
        <taxon>Metazoa</taxon>
        <taxon>Ecdysozoa</taxon>
        <taxon>Arthropoda</taxon>
        <taxon>Hexapoda</taxon>
        <taxon>Collembola</taxon>
        <taxon>Symphypleona</taxon>
        <taxon>Sminthuridae</taxon>
        <taxon>Allacma</taxon>
    </lineage>
</organism>
<dbReference type="SMART" id="SM00225">
    <property type="entry name" value="BTB"/>
    <property type="match status" value="1"/>
</dbReference>
<protein>
    <recommendedName>
        <fullName evidence="1">BTB domain-containing protein</fullName>
    </recommendedName>
</protein>
<dbReference type="CDD" id="cd18186">
    <property type="entry name" value="BTB_POZ_ZBTB_KLHL-like"/>
    <property type="match status" value="1"/>
</dbReference>
<proteinExistence type="predicted"/>
<name>A0A8J2PLF0_9HEXA</name>
<evidence type="ECO:0000313" key="3">
    <source>
        <dbReference type="Proteomes" id="UP000708208"/>
    </source>
</evidence>
<dbReference type="Pfam" id="PF00651">
    <property type="entry name" value="BTB"/>
    <property type="match status" value="1"/>
</dbReference>